<evidence type="ECO:0000313" key="7">
    <source>
        <dbReference type="Proteomes" id="UP000018766"/>
    </source>
</evidence>
<feature type="domain" description="ABC transporter" evidence="5">
    <location>
        <begin position="4"/>
        <end position="238"/>
    </location>
</feature>
<protein>
    <submittedName>
        <fullName evidence="6">ABC transporter ATP-binding protein</fullName>
    </submittedName>
</protein>
<evidence type="ECO:0000259" key="5">
    <source>
        <dbReference type="PROSITE" id="PS50893"/>
    </source>
</evidence>
<keyword evidence="3" id="KW-0547">Nucleotide-binding</keyword>
<evidence type="ECO:0000256" key="4">
    <source>
        <dbReference type="ARBA" id="ARBA00022840"/>
    </source>
</evidence>
<organism evidence="6 7">
    <name type="scientific">Pelistega indica</name>
    <dbReference type="NCBI Taxonomy" id="1414851"/>
    <lineage>
        <taxon>Bacteria</taxon>
        <taxon>Pseudomonadati</taxon>
        <taxon>Pseudomonadota</taxon>
        <taxon>Betaproteobacteria</taxon>
        <taxon>Burkholderiales</taxon>
        <taxon>Alcaligenaceae</taxon>
        <taxon>Pelistega</taxon>
    </lineage>
</organism>
<evidence type="ECO:0000256" key="1">
    <source>
        <dbReference type="ARBA" id="ARBA00022448"/>
    </source>
</evidence>
<evidence type="ECO:0000256" key="3">
    <source>
        <dbReference type="ARBA" id="ARBA00022741"/>
    </source>
</evidence>
<dbReference type="EMBL" id="AYSV01000087">
    <property type="protein sequence ID" value="ETD70749.1"/>
    <property type="molecule type" value="Genomic_DNA"/>
</dbReference>
<dbReference type="InterPro" id="IPR050093">
    <property type="entry name" value="ABC_SmlMolc_Importer"/>
</dbReference>
<dbReference type="Proteomes" id="UP000018766">
    <property type="component" value="Unassembled WGS sequence"/>
</dbReference>
<dbReference type="GO" id="GO:0140359">
    <property type="term" value="F:ABC-type transporter activity"/>
    <property type="evidence" value="ECO:0007669"/>
    <property type="project" value="UniProtKB-ARBA"/>
</dbReference>
<dbReference type="AlphaFoldDB" id="V8G2K0"/>
<proteinExistence type="predicted"/>
<dbReference type="InterPro" id="IPR003439">
    <property type="entry name" value="ABC_transporter-like_ATP-bd"/>
</dbReference>
<dbReference type="GO" id="GO:0005524">
    <property type="term" value="F:ATP binding"/>
    <property type="evidence" value="ECO:0007669"/>
    <property type="project" value="UniProtKB-KW"/>
</dbReference>
<dbReference type="PANTHER" id="PTHR42781">
    <property type="entry name" value="SPERMIDINE/PUTRESCINE IMPORT ATP-BINDING PROTEIN POTA"/>
    <property type="match status" value="1"/>
</dbReference>
<comment type="caution">
    <text evidence="6">The sequence shown here is derived from an EMBL/GenBank/DDBJ whole genome shotgun (WGS) entry which is preliminary data.</text>
</comment>
<dbReference type="FunFam" id="3.40.50.300:FF:000042">
    <property type="entry name" value="Maltose/maltodextrin ABC transporter, ATP-binding protein"/>
    <property type="match status" value="1"/>
</dbReference>
<accession>V8G2K0</accession>
<dbReference type="PROSITE" id="PS50893">
    <property type="entry name" value="ABC_TRANSPORTER_2"/>
    <property type="match status" value="1"/>
</dbReference>
<dbReference type="SUPFAM" id="SSF50331">
    <property type="entry name" value="MOP-like"/>
    <property type="match status" value="1"/>
</dbReference>
<dbReference type="Gene3D" id="3.40.50.300">
    <property type="entry name" value="P-loop containing nucleotide triphosphate hydrolases"/>
    <property type="match status" value="1"/>
</dbReference>
<dbReference type="InterPro" id="IPR008995">
    <property type="entry name" value="Mo/tungstate-bd_C_term_dom"/>
</dbReference>
<dbReference type="OrthoDB" id="5298774at2"/>
<evidence type="ECO:0000313" key="6">
    <source>
        <dbReference type="EMBL" id="ETD70749.1"/>
    </source>
</evidence>
<dbReference type="SUPFAM" id="SSF52540">
    <property type="entry name" value="P-loop containing nucleoside triphosphate hydrolases"/>
    <property type="match status" value="1"/>
</dbReference>
<dbReference type="Pfam" id="PF00005">
    <property type="entry name" value="ABC_tran"/>
    <property type="match status" value="1"/>
</dbReference>
<keyword evidence="7" id="KW-1185">Reference proteome</keyword>
<dbReference type="GO" id="GO:0016887">
    <property type="term" value="F:ATP hydrolysis activity"/>
    <property type="evidence" value="ECO:0007669"/>
    <property type="project" value="InterPro"/>
</dbReference>
<dbReference type="SMART" id="SM00382">
    <property type="entry name" value="AAA"/>
    <property type="match status" value="1"/>
</dbReference>
<gene>
    <name evidence="6" type="ORF">V757_07165</name>
</gene>
<keyword evidence="1" id="KW-0813">Transport</keyword>
<reference evidence="6 7" key="1">
    <citation type="submission" date="2013-11" db="EMBL/GenBank/DDBJ databases">
        <title>Genomic analysis of Pelistega sp. HM-7.</title>
        <authorList>
            <person name="Kumbhare S.V."/>
            <person name="Shetty S.A."/>
            <person name="Sharma O."/>
            <person name="Dhotre D.P."/>
        </authorList>
    </citation>
    <scope>NUCLEOTIDE SEQUENCE [LARGE SCALE GENOMIC DNA]</scope>
    <source>
        <strain evidence="6 7">HM-7</strain>
    </source>
</reference>
<dbReference type="InterPro" id="IPR003593">
    <property type="entry name" value="AAA+_ATPase"/>
</dbReference>
<dbReference type="RefSeq" id="WP_023951195.1">
    <property type="nucleotide sequence ID" value="NZ_AYSV01000087.1"/>
</dbReference>
<dbReference type="InterPro" id="IPR017871">
    <property type="entry name" value="ABC_transporter-like_CS"/>
</dbReference>
<dbReference type="Gene3D" id="2.40.50.100">
    <property type="match status" value="1"/>
</dbReference>
<sequence length="347" mass="38672">MAKLVLENVSKVFADQKVVDSVSLTVESGTFLALLGPSGCGKTTVLRMIAGFEPVSEGRILLDDKEISTSHTNIPPEQREMSMVFQSYALWPHMNVMDNVGYALKIKGVKGEAYLAEVNDALIAVNMAHLAKRMPNELSGGQRQRVALARCLVSHPKIVLLDEPLANLDQYLRASMEDTFREFQAKTNATFIYVTHDQAEAMALADKIAVMKQGVIEQFDSPQSLYQTPCSEWVARFIGQGSILKSSARSPEKGKQLSKQTIETLLAPGTFSANQLQTFLVRPQHIHLAQEGQGLQALIFNRVFKGERYAYKARLHNDQEILFFSESYLPLNKTIYLTIEQGYLLGD</sequence>
<keyword evidence="2" id="KW-0472">Membrane</keyword>
<name>V8G2K0_9BURK</name>
<dbReference type="PANTHER" id="PTHR42781:SF4">
    <property type="entry name" value="SPERMIDINE_PUTRESCINE IMPORT ATP-BINDING PROTEIN POTA"/>
    <property type="match status" value="1"/>
</dbReference>
<dbReference type="InterPro" id="IPR027417">
    <property type="entry name" value="P-loop_NTPase"/>
</dbReference>
<dbReference type="GO" id="GO:0043190">
    <property type="term" value="C:ATP-binding cassette (ABC) transporter complex"/>
    <property type="evidence" value="ECO:0007669"/>
    <property type="project" value="UniProtKB-ARBA"/>
</dbReference>
<dbReference type="PROSITE" id="PS00211">
    <property type="entry name" value="ABC_TRANSPORTER_1"/>
    <property type="match status" value="1"/>
</dbReference>
<evidence type="ECO:0000256" key="2">
    <source>
        <dbReference type="ARBA" id="ARBA00022475"/>
    </source>
</evidence>
<keyword evidence="2" id="KW-1003">Cell membrane</keyword>
<keyword evidence="4 6" id="KW-0067">ATP-binding</keyword>